<feature type="domain" description="SKP1 component dimerisation" evidence="5">
    <location>
        <begin position="134"/>
        <end position="175"/>
    </location>
</feature>
<dbReference type="UniPathway" id="UPA00143"/>
<dbReference type="InterPro" id="IPR016073">
    <property type="entry name" value="Skp1_comp_POZ"/>
</dbReference>
<evidence type="ECO:0000256" key="4">
    <source>
        <dbReference type="PIRNR" id="PIRNR028729"/>
    </source>
</evidence>
<keyword evidence="9" id="KW-1185">Reference proteome</keyword>
<dbReference type="OrthoDB" id="7827685at2759"/>
<feature type="domain" description="SKP1 component POZ" evidence="6">
    <location>
        <begin position="16"/>
        <end position="80"/>
    </location>
</feature>
<dbReference type="InterPro" id="IPR036296">
    <property type="entry name" value="SKP1-like_dim_sf"/>
</dbReference>
<evidence type="ECO:0000313" key="8">
    <source>
        <dbReference type="EMBL" id="OVA04523.1"/>
    </source>
</evidence>
<dbReference type="STRING" id="56857.A0A200Q240"/>
<organism evidence="8 9">
    <name type="scientific">Macleaya cordata</name>
    <name type="common">Five-seeded plume-poppy</name>
    <name type="synonym">Bocconia cordata</name>
    <dbReference type="NCBI Taxonomy" id="56857"/>
    <lineage>
        <taxon>Eukaryota</taxon>
        <taxon>Viridiplantae</taxon>
        <taxon>Streptophyta</taxon>
        <taxon>Embryophyta</taxon>
        <taxon>Tracheophyta</taxon>
        <taxon>Spermatophyta</taxon>
        <taxon>Magnoliopsida</taxon>
        <taxon>Ranunculales</taxon>
        <taxon>Papaveraceae</taxon>
        <taxon>Papaveroideae</taxon>
        <taxon>Macleaya</taxon>
    </lineage>
</organism>
<comment type="similarity">
    <text evidence="2 4">Belongs to the SKP1 family.</text>
</comment>
<dbReference type="EMBL" id="MVGT01003299">
    <property type="protein sequence ID" value="OVA04523.1"/>
    <property type="molecule type" value="Genomic_DNA"/>
</dbReference>
<dbReference type="SMART" id="SM00512">
    <property type="entry name" value="Skp1"/>
    <property type="match status" value="1"/>
</dbReference>
<comment type="pathway">
    <text evidence="1 4">Protein modification; protein ubiquitination.</text>
</comment>
<gene>
    <name evidence="8" type="ORF">BVC80_1715g40</name>
    <name evidence="7" type="ORF">BVC80_9071g42</name>
</gene>
<dbReference type="EMBL" id="MVGT01004039">
    <property type="protein sequence ID" value="OVA01718.1"/>
    <property type="molecule type" value="Genomic_DNA"/>
</dbReference>
<keyword evidence="3 4" id="KW-0833">Ubl conjugation pathway</keyword>
<evidence type="ECO:0000313" key="7">
    <source>
        <dbReference type="EMBL" id="OVA01718.1"/>
    </source>
</evidence>
<dbReference type="Proteomes" id="UP000195402">
    <property type="component" value="Unassembled WGS sequence"/>
</dbReference>
<proteinExistence type="inferred from homology"/>
<protein>
    <recommendedName>
        <fullName evidence="4">SKP1-like protein</fullName>
    </recommendedName>
</protein>
<evidence type="ECO:0000259" key="6">
    <source>
        <dbReference type="Pfam" id="PF03931"/>
    </source>
</evidence>
<dbReference type="GO" id="GO:0016567">
    <property type="term" value="P:protein ubiquitination"/>
    <property type="evidence" value="ECO:0007669"/>
    <property type="project" value="UniProtKB-UniRule"/>
</dbReference>
<evidence type="ECO:0000256" key="3">
    <source>
        <dbReference type="ARBA" id="ARBA00022786"/>
    </source>
</evidence>
<evidence type="ECO:0000313" key="9">
    <source>
        <dbReference type="Proteomes" id="UP000195402"/>
    </source>
</evidence>
<evidence type="ECO:0000256" key="1">
    <source>
        <dbReference type="ARBA" id="ARBA00004906"/>
    </source>
</evidence>
<dbReference type="Gene3D" id="3.30.710.10">
    <property type="entry name" value="Potassium Channel Kv1.1, Chain A"/>
    <property type="match status" value="1"/>
</dbReference>
<comment type="function">
    <text evidence="4">Involved in ubiquitination and subsequent proteasomal degradation of target proteins. Together with CUL1, RBX1 and a F-box protein, it forms a SCF E3 ubiquitin ligase complex. The functional specificity of this complex depends on the type of F-box protein. In the SCF complex, it serves as an adapter that links the F-box protein to CUL1.</text>
</comment>
<comment type="caution">
    <text evidence="8">The sequence shown here is derived from an EMBL/GenBank/DDBJ whole genome shotgun (WGS) entry which is preliminary data.</text>
</comment>
<dbReference type="InterPro" id="IPR016897">
    <property type="entry name" value="SKP1"/>
</dbReference>
<dbReference type="Pfam" id="PF01466">
    <property type="entry name" value="Skp1"/>
    <property type="match status" value="1"/>
</dbReference>
<sequence length="186" mass="20970">MADGNKTASSSSSKRTITLKSNLDGELVEVDIKVAMESQFIKKLVEDDLTDSTLKESTPVFINATGRALALLTEYCMKRVELRDRLDVDGDKDKTEAYLRGTITSFHREFANKLENAMDWVELSRAAYYMAVPDLLEFSCQTVAKFLPSMSVEEVRTLFNIKNDFTPEEEAEIIRAQNADNDGHNN</sequence>
<dbReference type="PIRSF" id="PIRSF028729">
    <property type="entry name" value="E3_ubiquit_lig_SCF_Skp"/>
    <property type="match status" value="1"/>
</dbReference>
<dbReference type="Pfam" id="PF03931">
    <property type="entry name" value="Skp1_POZ"/>
    <property type="match status" value="1"/>
</dbReference>
<dbReference type="GO" id="GO:0009867">
    <property type="term" value="P:jasmonic acid mediated signaling pathway"/>
    <property type="evidence" value="ECO:0007669"/>
    <property type="project" value="UniProtKB-ARBA"/>
</dbReference>
<dbReference type="InterPro" id="IPR001232">
    <property type="entry name" value="SKP1-like"/>
</dbReference>
<evidence type="ECO:0000256" key="2">
    <source>
        <dbReference type="ARBA" id="ARBA00009993"/>
    </source>
</evidence>
<dbReference type="InterPro" id="IPR016072">
    <property type="entry name" value="Skp1_comp_dimer"/>
</dbReference>
<reference evidence="8 9" key="1">
    <citation type="journal article" date="2017" name="Mol. Plant">
        <title>The Genome of Medicinal Plant Macleaya cordata Provides New Insights into Benzylisoquinoline Alkaloids Metabolism.</title>
        <authorList>
            <person name="Liu X."/>
            <person name="Liu Y."/>
            <person name="Huang P."/>
            <person name="Ma Y."/>
            <person name="Qing Z."/>
            <person name="Tang Q."/>
            <person name="Cao H."/>
            <person name="Cheng P."/>
            <person name="Zheng Y."/>
            <person name="Yuan Z."/>
            <person name="Zhou Y."/>
            <person name="Liu J."/>
            <person name="Tang Z."/>
            <person name="Zhuo Y."/>
            <person name="Zhang Y."/>
            <person name="Yu L."/>
            <person name="Huang J."/>
            <person name="Yang P."/>
            <person name="Peng Q."/>
            <person name="Zhang J."/>
            <person name="Jiang W."/>
            <person name="Zhang Z."/>
            <person name="Lin K."/>
            <person name="Ro D.K."/>
            <person name="Chen X."/>
            <person name="Xiong X."/>
            <person name="Shang Y."/>
            <person name="Huang S."/>
            <person name="Zeng J."/>
        </authorList>
    </citation>
    <scope>NUCLEOTIDE SEQUENCE [LARGE SCALE GENOMIC DNA]</scope>
    <source>
        <strain evidence="8">BLH2017</strain>
        <strain evidence="9">cv. BLH2017</strain>
        <tissue evidence="8">Root</tissue>
    </source>
</reference>
<dbReference type="GO" id="GO:0006511">
    <property type="term" value="P:ubiquitin-dependent protein catabolic process"/>
    <property type="evidence" value="ECO:0007669"/>
    <property type="project" value="InterPro"/>
</dbReference>
<dbReference type="InterPro" id="IPR011333">
    <property type="entry name" value="SKP1/BTB/POZ_sf"/>
</dbReference>
<dbReference type="SUPFAM" id="SSF54695">
    <property type="entry name" value="POZ domain"/>
    <property type="match status" value="1"/>
</dbReference>
<evidence type="ECO:0000259" key="5">
    <source>
        <dbReference type="Pfam" id="PF01466"/>
    </source>
</evidence>
<comment type="subunit">
    <text evidence="4">Part of a SCF (SKP1-cullin-F-box) protein ligase complex.</text>
</comment>
<accession>A0A200Q240</accession>
<dbReference type="SUPFAM" id="SSF81382">
    <property type="entry name" value="Skp1 dimerisation domain-like"/>
    <property type="match status" value="1"/>
</dbReference>
<name>A0A200Q240_MACCD</name>
<dbReference type="PANTHER" id="PTHR11165">
    <property type="entry name" value="SKP1"/>
    <property type="match status" value="1"/>
</dbReference>
<dbReference type="AlphaFoldDB" id="A0A200Q240"/>